<feature type="region of interest" description="Disordered" evidence="1">
    <location>
        <begin position="78"/>
        <end position="113"/>
    </location>
</feature>
<keyword evidence="3" id="KW-1185">Reference proteome</keyword>
<proteinExistence type="predicted"/>
<feature type="region of interest" description="Disordered" evidence="1">
    <location>
        <begin position="1"/>
        <end position="23"/>
    </location>
</feature>
<evidence type="ECO:0000256" key="1">
    <source>
        <dbReference type="SAM" id="MobiDB-lite"/>
    </source>
</evidence>
<dbReference type="Proteomes" id="UP000799770">
    <property type="component" value="Unassembled WGS sequence"/>
</dbReference>
<evidence type="ECO:0000313" key="3">
    <source>
        <dbReference type="Proteomes" id="UP000799770"/>
    </source>
</evidence>
<reference evidence="2" key="1">
    <citation type="journal article" date="2020" name="Stud. Mycol.">
        <title>101 Dothideomycetes genomes: a test case for predicting lifestyles and emergence of pathogens.</title>
        <authorList>
            <person name="Haridas S."/>
            <person name="Albert R."/>
            <person name="Binder M."/>
            <person name="Bloem J."/>
            <person name="Labutti K."/>
            <person name="Salamov A."/>
            <person name="Andreopoulos B."/>
            <person name="Baker S."/>
            <person name="Barry K."/>
            <person name="Bills G."/>
            <person name="Bluhm B."/>
            <person name="Cannon C."/>
            <person name="Castanera R."/>
            <person name="Culley D."/>
            <person name="Daum C."/>
            <person name="Ezra D."/>
            <person name="Gonzalez J."/>
            <person name="Henrissat B."/>
            <person name="Kuo A."/>
            <person name="Liang C."/>
            <person name="Lipzen A."/>
            <person name="Lutzoni F."/>
            <person name="Magnuson J."/>
            <person name="Mondo S."/>
            <person name="Nolan M."/>
            <person name="Ohm R."/>
            <person name="Pangilinan J."/>
            <person name="Park H.-J."/>
            <person name="Ramirez L."/>
            <person name="Alfaro M."/>
            <person name="Sun H."/>
            <person name="Tritt A."/>
            <person name="Yoshinaga Y."/>
            <person name="Zwiers L.-H."/>
            <person name="Turgeon B."/>
            <person name="Goodwin S."/>
            <person name="Spatafora J."/>
            <person name="Crous P."/>
            <person name="Grigoriev I."/>
        </authorList>
    </citation>
    <scope>NUCLEOTIDE SEQUENCE</scope>
    <source>
        <strain evidence="2">CBS 627.86</strain>
    </source>
</reference>
<name>A0A6A5YYP6_9PLEO</name>
<dbReference type="OrthoDB" id="194443at2759"/>
<sequence length="204" mass="22720">MYYTTPHRRIGRIDQGPQPSAADIYPGHSPEVGFAGGMAAPTIASCTSPSCATMWPSLSKFEEIKALVWRHFFSSNFSKDDKDETSSPTREEKASRPSRFGASRTTQKRPMSRCTNDLGILEDAVKVLELLRKVRGKLANPVTRDENGNVKMRFPRSVGLSPAHGPVESDAEKARKTELLRQKLEAFKANEAKEGYLVQMYKVT</sequence>
<accession>A0A6A5YYP6</accession>
<gene>
    <name evidence="2" type="ORF">BDV96DRAFT_649085</name>
</gene>
<protein>
    <submittedName>
        <fullName evidence="2">Uncharacterized protein</fullName>
    </submittedName>
</protein>
<evidence type="ECO:0000313" key="2">
    <source>
        <dbReference type="EMBL" id="KAF2112282.1"/>
    </source>
</evidence>
<feature type="compositionally biased region" description="Basic residues" evidence="1">
    <location>
        <begin position="1"/>
        <end position="10"/>
    </location>
</feature>
<organism evidence="2 3">
    <name type="scientific">Lophiotrema nucula</name>
    <dbReference type="NCBI Taxonomy" id="690887"/>
    <lineage>
        <taxon>Eukaryota</taxon>
        <taxon>Fungi</taxon>
        <taxon>Dikarya</taxon>
        <taxon>Ascomycota</taxon>
        <taxon>Pezizomycotina</taxon>
        <taxon>Dothideomycetes</taxon>
        <taxon>Pleosporomycetidae</taxon>
        <taxon>Pleosporales</taxon>
        <taxon>Lophiotremataceae</taxon>
        <taxon>Lophiotrema</taxon>
    </lineage>
</organism>
<feature type="region of interest" description="Disordered" evidence="1">
    <location>
        <begin position="146"/>
        <end position="172"/>
    </location>
</feature>
<dbReference type="EMBL" id="ML977331">
    <property type="protein sequence ID" value="KAF2112282.1"/>
    <property type="molecule type" value="Genomic_DNA"/>
</dbReference>
<feature type="compositionally biased region" description="Basic and acidic residues" evidence="1">
    <location>
        <begin position="78"/>
        <end position="95"/>
    </location>
</feature>
<dbReference type="AlphaFoldDB" id="A0A6A5YYP6"/>